<dbReference type="Proteomes" id="UP001159363">
    <property type="component" value="Chromosome 3"/>
</dbReference>
<accession>A0ABQ9I076</accession>
<feature type="region of interest" description="Disordered" evidence="1">
    <location>
        <begin position="57"/>
        <end position="81"/>
    </location>
</feature>
<protein>
    <submittedName>
        <fullName evidence="2">Uncharacterized protein</fullName>
    </submittedName>
</protein>
<keyword evidence="3" id="KW-1185">Reference proteome</keyword>
<gene>
    <name evidence="2" type="ORF">PR048_009548</name>
</gene>
<comment type="caution">
    <text evidence="2">The sequence shown here is derived from an EMBL/GenBank/DDBJ whole genome shotgun (WGS) entry which is preliminary data.</text>
</comment>
<dbReference type="EMBL" id="JARBHB010000003">
    <property type="protein sequence ID" value="KAJ8890042.1"/>
    <property type="molecule type" value="Genomic_DNA"/>
</dbReference>
<evidence type="ECO:0000313" key="3">
    <source>
        <dbReference type="Proteomes" id="UP001159363"/>
    </source>
</evidence>
<evidence type="ECO:0000256" key="1">
    <source>
        <dbReference type="SAM" id="MobiDB-lite"/>
    </source>
</evidence>
<evidence type="ECO:0000313" key="2">
    <source>
        <dbReference type="EMBL" id="KAJ8890042.1"/>
    </source>
</evidence>
<sequence>MVVLRIVASDARPVQTEKWRLALFAGFLLGRHFRADSYPARRSSVYRLITLNEGSMKQRRNKRAEETGGPRENPPTNGIVPHDTLMRKLRRRRRSYYLKRKYFCCRKKGTLFYFAPFPSRTRWRTSERFQVLSYTEERCAALLARPSAFWWLLLATSSASHNLAPSIRLSAIPAISLTFPSRVFAFKCSSPARAKEGRAASGQAGAIVAAVIRPWGEVAGSNEALHAGRSVIGGNGELLHQVCVLACHTLSSQRAAISRSCCVFPASSDSHKRTVPLPPRLQGLTYSITGVKGRGETEDPRGNPPTRGIVRHDSLMPKFRSDPAGHITCIALMGGEQANRSDTMVLANKKNQLSDMCAVR</sequence>
<reference evidence="2 3" key="1">
    <citation type="submission" date="2023-02" db="EMBL/GenBank/DDBJ databases">
        <title>LHISI_Scaffold_Assembly.</title>
        <authorList>
            <person name="Stuart O.P."/>
            <person name="Cleave R."/>
            <person name="Magrath M.J.L."/>
            <person name="Mikheyev A.S."/>
        </authorList>
    </citation>
    <scope>NUCLEOTIDE SEQUENCE [LARGE SCALE GENOMIC DNA]</scope>
    <source>
        <strain evidence="2">Daus_M_001</strain>
        <tissue evidence="2">Leg muscle</tissue>
    </source>
</reference>
<organism evidence="2 3">
    <name type="scientific">Dryococelus australis</name>
    <dbReference type="NCBI Taxonomy" id="614101"/>
    <lineage>
        <taxon>Eukaryota</taxon>
        <taxon>Metazoa</taxon>
        <taxon>Ecdysozoa</taxon>
        <taxon>Arthropoda</taxon>
        <taxon>Hexapoda</taxon>
        <taxon>Insecta</taxon>
        <taxon>Pterygota</taxon>
        <taxon>Neoptera</taxon>
        <taxon>Polyneoptera</taxon>
        <taxon>Phasmatodea</taxon>
        <taxon>Verophasmatodea</taxon>
        <taxon>Anareolatae</taxon>
        <taxon>Phasmatidae</taxon>
        <taxon>Eurycanthinae</taxon>
        <taxon>Dryococelus</taxon>
    </lineage>
</organism>
<name>A0ABQ9I076_9NEOP</name>
<proteinExistence type="predicted"/>